<organism evidence="8 9">
    <name type="scientific">Tenacibaculum skagerrakense</name>
    <dbReference type="NCBI Taxonomy" id="186571"/>
    <lineage>
        <taxon>Bacteria</taxon>
        <taxon>Pseudomonadati</taxon>
        <taxon>Bacteroidota</taxon>
        <taxon>Flavobacteriia</taxon>
        <taxon>Flavobacteriales</taxon>
        <taxon>Flavobacteriaceae</taxon>
        <taxon>Tenacibaculum</taxon>
    </lineage>
</organism>
<keyword evidence="6" id="KW-0472">Membrane</keyword>
<keyword evidence="6" id="KW-0812">Transmembrane</keyword>
<accession>A0A4R2P3B7</accession>
<dbReference type="AlphaFoldDB" id="A0A4R2P3B7"/>
<evidence type="ECO:0000259" key="7">
    <source>
        <dbReference type="Pfam" id="PF00082"/>
    </source>
</evidence>
<feature type="active site" description="Charge relay system" evidence="5">
    <location>
        <position position="483"/>
    </location>
</feature>
<feature type="domain" description="Peptidase S8/S53" evidence="7">
    <location>
        <begin position="255"/>
        <end position="529"/>
    </location>
</feature>
<dbReference type="InterPro" id="IPR050131">
    <property type="entry name" value="Peptidase_S8_subtilisin-like"/>
</dbReference>
<dbReference type="SUPFAM" id="SSF52743">
    <property type="entry name" value="Subtilisin-like"/>
    <property type="match status" value="1"/>
</dbReference>
<keyword evidence="3 5" id="KW-0378">Hydrolase</keyword>
<dbReference type="PANTHER" id="PTHR43806">
    <property type="entry name" value="PEPTIDASE S8"/>
    <property type="match status" value="1"/>
</dbReference>
<feature type="transmembrane region" description="Helical" evidence="6">
    <location>
        <begin position="9"/>
        <end position="35"/>
    </location>
</feature>
<dbReference type="Pfam" id="PF00082">
    <property type="entry name" value="Peptidase_S8"/>
    <property type="match status" value="1"/>
</dbReference>
<name>A0A4R2P3B7_9FLAO</name>
<keyword evidence="6" id="KW-1133">Transmembrane helix</keyword>
<feature type="active site" description="Charge relay system" evidence="5">
    <location>
        <position position="314"/>
    </location>
</feature>
<evidence type="ECO:0000313" key="8">
    <source>
        <dbReference type="EMBL" id="TCP28648.1"/>
    </source>
</evidence>
<evidence type="ECO:0000256" key="4">
    <source>
        <dbReference type="ARBA" id="ARBA00022825"/>
    </source>
</evidence>
<dbReference type="PROSITE" id="PS51892">
    <property type="entry name" value="SUBTILASE"/>
    <property type="match status" value="1"/>
</dbReference>
<comment type="caution">
    <text evidence="8">The sequence shown here is derived from an EMBL/GenBank/DDBJ whole genome shotgun (WGS) entry which is preliminary data.</text>
</comment>
<evidence type="ECO:0000256" key="6">
    <source>
        <dbReference type="SAM" id="Phobius"/>
    </source>
</evidence>
<dbReference type="PRINTS" id="PR00723">
    <property type="entry name" value="SUBTILISIN"/>
</dbReference>
<keyword evidence="9" id="KW-1185">Reference proteome</keyword>
<dbReference type="PANTHER" id="PTHR43806:SF11">
    <property type="entry name" value="CEREVISIN-RELATED"/>
    <property type="match status" value="1"/>
</dbReference>
<proteinExistence type="inferred from homology"/>
<evidence type="ECO:0000256" key="3">
    <source>
        <dbReference type="ARBA" id="ARBA00022801"/>
    </source>
</evidence>
<sequence length="538" mass="59637">MFLRLFNRLIVILIIKTSYNYVFIYFLIHFLIYSLSQNLKTLQKMKKLILSLAAAMAIVSCSKNDDIPQENVEQQTELLTKDQINSKIQESIDTKGDFFWTDTDAHTIWSAVKHGDNMLTIGYGNSADEFQKNSSSDLIKDDIIKLVRTIENTNNSTKGKDELYVDQTLNIIDIKVDNKETIEALLKDSRVRYLEPATYKLETQDGVSKSGEGFGCGYSSRTLSSSDYRTIAPGARVPWNFDIHNIPSAWNYSTGRGITVAVIDSGLSPDQKWMNQYFNDGYSSGRTVQKYGTYVDSWWAWSNNYDGVNDKCGHGTSMASVATAPRNNDNLPVGVAYNANLVTYRAVQNVLIDDYHEKRGVAEALTAIGNRSDIKIVSMSIGSPFSSSRVADAIRYAYNRGKLIIAAGGTSTSVTNWYGVIFPANMNETVAVTGLKEGRYTRCGNCHSGSKIDFTIEMERNSGNFVPVLSYYNGASNYVGGSSVATATTAGIAALVWARNPGWSRSQVLDKMKRAGEFYPNRNSSFGYGNIDALKAVQ</sequence>
<reference evidence="8 9" key="1">
    <citation type="submission" date="2019-03" db="EMBL/GenBank/DDBJ databases">
        <title>Genomic Encyclopedia of Type Strains, Phase IV (KMG-IV): sequencing the most valuable type-strain genomes for metagenomic binning, comparative biology and taxonomic classification.</title>
        <authorList>
            <person name="Goeker M."/>
        </authorList>
    </citation>
    <scope>NUCLEOTIDE SEQUENCE [LARGE SCALE GENOMIC DNA]</scope>
    <source>
        <strain evidence="8 9">DSM 14836</strain>
    </source>
</reference>
<dbReference type="GO" id="GO:0006508">
    <property type="term" value="P:proteolysis"/>
    <property type="evidence" value="ECO:0007669"/>
    <property type="project" value="UniProtKB-KW"/>
</dbReference>
<dbReference type="CDD" id="cd00306">
    <property type="entry name" value="Peptidases_S8_S53"/>
    <property type="match status" value="1"/>
</dbReference>
<dbReference type="InterPro" id="IPR023827">
    <property type="entry name" value="Peptidase_S8_Asp-AS"/>
</dbReference>
<dbReference type="GO" id="GO:0004252">
    <property type="term" value="F:serine-type endopeptidase activity"/>
    <property type="evidence" value="ECO:0007669"/>
    <property type="project" value="UniProtKB-UniRule"/>
</dbReference>
<protein>
    <submittedName>
        <fullName evidence="8">Subtilase family protein</fullName>
    </submittedName>
</protein>
<gene>
    <name evidence="8" type="ORF">EV195_101828</name>
</gene>
<dbReference type="InterPro" id="IPR015500">
    <property type="entry name" value="Peptidase_S8_subtilisin-rel"/>
</dbReference>
<evidence type="ECO:0000256" key="5">
    <source>
        <dbReference type="PROSITE-ProRule" id="PRU01240"/>
    </source>
</evidence>
<dbReference type="EMBL" id="SLXM01000001">
    <property type="protein sequence ID" value="TCP28648.1"/>
    <property type="molecule type" value="Genomic_DNA"/>
</dbReference>
<evidence type="ECO:0000313" key="9">
    <source>
        <dbReference type="Proteomes" id="UP000294564"/>
    </source>
</evidence>
<feature type="active site" description="Charge relay system" evidence="5">
    <location>
        <position position="264"/>
    </location>
</feature>
<keyword evidence="4 5" id="KW-0720">Serine protease</keyword>
<dbReference type="InterPro" id="IPR036852">
    <property type="entry name" value="Peptidase_S8/S53_dom_sf"/>
</dbReference>
<dbReference type="InterPro" id="IPR000209">
    <property type="entry name" value="Peptidase_S8/S53_dom"/>
</dbReference>
<keyword evidence="2 5" id="KW-0645">Protease</keyword>
<evidence type="ECO:0000256" key="2">
    <source>
        <dbReference type="ARBA" id="ARBA00022670"/>
    </source>
</evidence>
<dbReference type="Gene3D" id="3.40.50.200">
    <property type="entry name" value="Peptidase S8/S53 domain"/>
    <property type="match status" value="1"/>
</dbReference>
<dbReference type="PROSITE" id="PS00136">
    <property type="entry name" value="SUBTILASE_ASP"/>
    <property type="match status" value="1"/>
</dbReference>
<evidence type="ECO:0000256" key="1">
    <source>
        <dbReference type="ARBA" id="ARBA00011073"/>
    </source>
</evidence>
<dbReference type="Proteomes" id="UP000294564">
    <property type="component" value="Unassembled WGS sequence"/>
</dbReference>
<comment type="similarity">
    <text evidence="1 5">Belongs to the peptidase S8 family.</text>
</comment>